<gene>
    <name evidence="4" type="ORF">SAMN05660657_05168</name>
</gene>
<reference evidence="5" key="1">
    <citation type="submission" date="2016-10" db="EMBL/GenBank/DDBJ databases">
        <authorList>
            <person name="Varghese N."/>
            <person name="Submissions S."/>
        </authorList>
    </citation>
    <scope>NUCLEOTIDE SEQUENCE [LARGE SCALE GENOMIC DNA]</scope>
    <source>
        <strain evidence="5">DSM 46136</strain>
    </source>
</reference>
<dbReference type="STRING" id="1296565.SAMN05660657_05168"/>
<dbReference type="PRINTS" id="PR00081">
    <property type="entry name" value="GDHRDH"/>
</dbReference>
<evidence type="ECO:0000259" key="3">
    <source>
        <dbReference type="SMART" id="SM00822"/>
    </source>
</evidence>
<accession>A0A1I7D1Y4</accession>
<evidence type="ECO:0000256" key="2">
    <source>
        <dbReference type="ARBA" id="ARBA00023002"/>
    </source>
</evidence>
<feature type="domain" description="Ketoreductase" evidence="3">
    <location>
        <begin position="11"/>
        <end position="181"/>
    </location>
</feature>
<dbReference type="PANTHER" id="PTHR42760">
    <property type="entry name" value="SHORT-CHAIN DEHYDROGENASES/REDUCTASES FAMILY MEMBER"/>
    <property type="match status" value="1"/>
</dbReference>
<evidence type="ECO:0000313" key="4">
    <source>
        <dbReference type="EMBL" id="SFU05606.1"/>
    </source>
</evidence>
<dbReference type="PRINTS" id="PR00080">
    <property type="entry name" value="SDRFAMILY"/>
</dbReference>
<dbReference type="Proteomes" id="UP000199546">
    <property type="component" value="Unassembled WGS sequence"/>
</dbReference>
<dbReference type="GO" id="GO:0016616">
    <property type="term" value="F:oxidoreductase activity, acting on the CH-OH group of donors, NAD or NADP as acceptor"/>
    <property type="evidence" value="ECO:0007669"/>
    <property type="project" value="TreeGrafter"/>
</dbReference>
<keyword evidence="2" id="KW-0560">Oxidoreductase</keyword>
<sequence length="254" mass="25888">MGQGLLDLAGKVVWVTGAGKGLGRAMAQALSGAGATVVLSARSGSDLDDLAGTLRAEGREAHVQPLDVADAAAVRAATERVAEAAGRIDGLVNCAGISPSFARSEDLDDASWTQVIGVNLTGTFHCCREVGRLMLQAGGGSIANVSSVHARSGAARIAAYTASKGGVEALTRTLAVEWADRGVRVNTLAPGYFETDLSRPLLGSRHAEGILARIPLGRVGDAGELGGAAVFLMSDASRYTTGSTLTVDGGWTAW</sequence>
<dbReference type="RefSeq" id="WP_217644929.1">
    <property type="nucleotide sequence ID" value="NZ_FPBA01000031.1"/>
</dbReference>
<dbReference type="SUPFAM" id="SSF51735">
    <property type="entry name" value="NAD(P)-binding Rossmann-fold domains"/>
    <property type="match status" value="1"/>
</dbReference>
<dbReference type="Gene3D" id="3.40.50.720">
    <property type="entry name" value="NAD(P)-binding Rossmann-like Domain"/>
    <property type="match status" value="1"/>
</dbReference>
<dbReference type="InterPro" id="IPR036291">
    <property type="entry name" value="NAD(P)-bd_dom_sf"/>
</dbReference>
<evidence type="ECO:0000256" key="1">
    <source>
        <dbReference type="ARBA" id="ARBA00006484"/>
    </source>
</evidence>
<protein>
    <submittedName>
        <fullName evidence="4">NAD(P)-dependent dehydrogenase, short-chain alcohol dehydrogenase family</fullName>
    </submittedName>
</protein>
<dbReference type="SMART" id="SM00822">
    <property type="entry name" value="PKS_KR"/>
    <property type="match status" value="1"/>
</dbReference>
<organism evidence="4 5">
    <name type="scientific">Geodermatophilus amargosae</name>
    <dbReference type="NCBI Taxonomy" id="1296565"/>
    <lineage>
        <taxon>Bacteria</taxon>
        <taxon>Bacillati</taxon>
        <taxon>Actinomycetota</taxon>
        <taxon>Actinomycetes</taxon>
        <taxon>Geodermatophilales</taxon>
        <taxon>Geodermatophilaceae</taxon>
        <taxon>Geodermatophilus</taxon>
    </lineage>
</organism>
<dbReference type="EMBL" id="FPBA01000031">
    <property type="protein sequence ID" value="SFU05606.1"/>
    <property type="molecule type" value="Genomic_DNA"/>
</dbReference>
<proteinExistence type="inferred from homology"/>
<comment type="similarity">
    <text evidence="1">Belongs to the short-chain dehydrogenases/reductases (SDR) family.</text>
</comment>
<dbReference type="InterPro" id="IPR002347">
    <property type="entry name" value="SDR_fam"/>
</dbReference>
<dbReference type="FunFam" id="3.40.50.720:FF:000084">
    <property type="entry name" value="Short-chain dehydrogenase reductase"/>
    <property type="match status" value="1"/>
</dbReference>
<evidence type="ECO:0000313" key="5">
    <source>
        <dbReference type="Proteomes" id="UP000199546"/>
    </source>
</evidence>
<dbReference type="InterPro" id="IPR020904">
    <property type="entry name" value="Sc_DH/Rdtase_CS"/>
</dbReference>
<keyword evidence="5" id="KW-1185">Reference proteome</keyword>
<name>A0A1I7D1Y4_9ACTN</name>
<dbReference type="InterPro" id="IPR057326">
    <property type="entry name" value="KR_dom"/>
</dbReference>
<dbReference type="Pfam" id="PF13561">
    <property type="entry name" value="adh_short_C2"/>
    <property type="match status" value="1"/>
</dbReference>
<dbReference type="PROSITE" id="PS00061">
    <property type="entry name" value="ADH_SHORT"/>
    <property type="match status" value="1"/>
</dbReference>
<dbReference type="AlphaFoldDB" id="A0A1I7D1Y4"/>